<dbReference type="GeneID" id="63746358"/>
<dbReference type="Pfam" id="PF00723">
    <property type="entry name" value="Glyco_hydro_15"/>
    <property type="match status" value="1"/>
</dbReference>
<dbReference type="EC" id="3.2.1.3" evidence="3"/>
<dbReference type="InterPro" id="IPR008928">
    <property type="entry name" value="6-hairpin_glycosidase_sf"/>
</dbReference>
<gene>
    <name evidence="14" type="ORF">ASPWEDRAFT_169761</name>
</gene>
<organism evidence="14 15">
    <name type="scientific">Aspergillus wentii DTO 134E9</name>
    <dbReference type="NCBI Taxonomy" id="1073089"/>
    <lineage>
        <taxon>Eukaryota</taxon>
        <taxon>Fungi</taxon>
        <taxon>Dikarya</taxon>
        <taxon>Ascomycota</taxon>
        <taxon>Pezizomycotina</taxon>
        <taxon>Eurotiomycetes</taxon>
        <taxon>Eurotiomycetidae</taxon>
        <taxon>Eurotiales</taxon>
        <taxon>Aspergillaceae</taxon>
        <taxon>Aspergillus</taxon>
        <taxon>Aspergillus subgen. Cremei</taxon>
    </lineage>
</organism>
<evidence type="ECO:0000256" key="4">
    <source>
        <dbReference type="ARBA" id="ARBA00022729"/>
    </source>
</evidence>
<evidence type="ECO:0000256" key="12">
    <source>
        <dbReference type="SAM" id="SignalP"/>
    </source>
</evidence>
<name>A0A1L9RYM4_ASPWE</name>
<keyword evidence="5" id="KW-0378">Hydrolase</keyword>
<dbReference type="FunFam" id="1.50.10.10:FF:000018">
    <property type="entry name" value="Glucoamylase"/>
    <property type="match status" value="1"/>
</dbReference>
<dbReference type="InterPro" id="IPR046966">
    <property type="entry name" value="Glucoamylase_active_site"/>
</dbReference>
<evidence type="ECO:0000256" key="10">
    <source>
        <dbReference type="ARBA" id="ARBA00033442"/>
    </source>
</evidence>
<dbReference type="Proteomes" id="UP000184383">
    <property type="component" value="Unassembled WGS sequence"/>
</dbReference>
<keyword evidence="8" id="KW-0326">Glycosidase</keyword>
<evidence type="ECO:0000256" key="1">
    <source>
        <dbReference type="ARBA" id="ARBA00001863"/>
    </source>
</evidence>
<dbReference type="GO" id="GO:0004339">
    <property type="term" value="F:glucan 1,4-alpha-glucosidase activity"/>
    <property type="evidence" value="ECO:0007669"/>
    <property type="project" value="UniProtKB-EC"/>
</dbReference>
<keyword evidence="6" id="KW-0325">Glycoprotein</keyword>
<comment type="catalytic activity">
    <reaction evidence="1">
        <text>Hydrolysis of terminal (1-&gt;4)-linked alpha-D-glucose residues successively from non-reducing ends of the chains with release of beta-D-glucose.</text>
        <dbReference type="EC" id="3.2.1.3"/>
    </reaction>
</comment>
<evidence type="ECO:0000256" key="2">
    <source>
        <dbReference type="ARBA" id="ARBA00006188"/>
    </source>
</evidence>
<feature type="domain" description="GH15-like" evidence="13">
    <location>
        <begin position="42"/>
        <end position="456"/>
    </location>
</feature>
<keyword evidence="7" id="KW-0119">Carbohydrate metabolism</keyword>
<keyword evidence="4 12" id="KW-0732">Signal</keyword>
<dbReference type="PANTHER" id="PTHR31616">
    <property type="entry name" value="TREHALASE"/>
    <property type="match status" value="1"/>
</dbReference>
<evidence type="ECO:0000259" key="13">
    <source>
        <dbReference type="Pfam" id="PF00723"/>
    </source>
</evidence>
<dbReference type="PROSITE" id="PS00820">
    <property type="entry name" value="GLUCOAMYLASE"/>
    <property type="match status" value="1"/>
</dbReference>
<evidence type="ECO:0000256" key="8">
    <source>
        <dbReference type="ARBA" id="ARBA00023295"/>
    </source>
</evidence>
<feature type="signal peptide" evidence="12">
    <location>
        <begin position="1"/>
        <end position="18"/>
    </location>
</feature>
<dbReference type="VEuPathDB" id="FungiDB:ASPWEDRAFT_169761"/>
<protein>
    <recommendedName>
        <fullName evidence="3">glucan 1,4-alpha-glucosidase</fullName>
        <ecNumber evidence="3">3.2.1.3</ecNumber>
    </recommendedName>
    <alternativeName>
        <fullName evidence="11">1,4-alpha-D-glucan glucohydrolase</fullName>
    </alternativeName>
    <alternativeName>
        <fullName evidence="10">Glucan 1,4-alpha-glucosidase</fullName>
    </alternativeName>
</protein>
<reference evidence="15" key="1">
    <citation type="journal article" date="2017" name="Genome Biol.">
        <title>Comparative genomics reveals high biological diversity and specific adaptations in the industrially and medically important fungal genus Aspergillus.</title>
        <authorList>
            <person name="de Vries R.P."/>
            <person name="Riley R."/>
            <person name="Wiebenga A."/>
            <person name="Aguilar-Osorio G."/>
            <person name="Amillis S."/>
            <person name="Uchima C.A."/>
            <person name="Anderluh G."/>
            <person name="Asadollahi M."/>
            <person name="Askin M."/>
            <person name="Barry K."/>
            <person name="Battaglia E."/>
            <person name="Bayram O."/>
            <person name="Benocci T."/>
            <person name="Braus-Stromeyer S.A."/>
            <person name="Caldana C."/>
            <person name="Canovas D."/>
            <person name="Cerqueira G.C."/>
            <person name="Chen F."/>
            <person name="Chen W."/>
            <person name="Choi C."/>
            <person name="Clum A."/>
            <person name="Dos Santos R.A."/>
            <person name="Damasio A.R."/>
            <person name="Diallinas G."/>
            <person name="Emri T."/>
            <person name="Fekete E."/>
            <person name="Flipphi M."/>
            <person name="Freyberg S."/>
            <person name="Gallo A."/>
            <person name="Gournas C."/>
            <person name="Habgood R."/>
            <person name="Hainaut M."/>
            <person name="Harispe M.L."/>
            <person name="Henrissat B."/>
            <person name="Hilden K.S."/>
            <person name="Hope R."/>
            <person name="Hossain A."/>
            <person name="Karabika E."/>
            <person name="Karaffa L."/>
            <person name="Karanyi Z."/>
            <person name="Krasevec N."/>
            <person name="Kuo A."/>
            <person name="Kusch H."/>
            <person name="LaButti K."/>
            <person name="Lagendijk E.L."/>
            <person name="Lapidus A."/>
            <person name="Levasseur A."/>
            <person name="Lindquist E."/>
            <person name="Lipzen A."/>
            <person name="Logrieco A.F."/>
            <person name="MacCabe A."/>
            <person name="Maekelae M.R."/>
            <person name="Malavazi I."/>
            <person name="Melin P."/>
            <person name="Meyer V."/>
            <person name="Mielnichuk N."/>
            <person name="Miskei M."/>
            <person name="Molnar A.P."/>
            <person name="Mule G."/>
            <person name="Ngan C.Y."/>
            <person name="Orejas M."/>
            <person name="Orosz E."/>
            <person name="Ouedraogo J.P."/>
            <person name="Overkamp K.M."/>
            <person name="Park H.-S."/>
            <person name="Perrone G."/>
            <person name="Piumi F."/>
            <person name="Punt P.J."/>
            <person name="Ram A.F."/>
            <person name="Ramon A."/>
            <person name="Rauscher S."/>
            <person name="Record E."/>
            <person name="Riano-Pachon D.M."/>
            <person name="Robert V."/>
            <person name="Roehrig J."/>
            <person name="Ruller R."/>
            <person name="Salamov A."/>
            <person name="Salih N.S."/>
            <person name="Samson R.A."/>
            <person name="Sandor E."/>
            <person name="Sanguinetti M."/>
            <person name="Schuetze T."/>
            <person name="Sepcic K."/>
            <person name="Shelest E."/>
            <person name="Sherlock G."/>
            <person name="Sophianopoulou V."/>
            <person name="Squina F.M."/>
            <person name="Sun H."/>
            <person name="Susca A."/>
            <person name="Todd R.B."/>
            <person name="Tsang A."/>
            <person name="Unkles S.E."/>
            <person name="van de Wiele N."/>
            <person name="van Rossen-Uffink D."/>
            <person name="Oliveira J.V."/>
            <person name="Vesth T.C."/>
            <person name="Visser J."/>
            <person name="Yu J.-H."/>
            <person name="Zhou M."/>
            <person name="Andersen M.R."/>
            <person name="Archer D.B."/>
            <person name="Baker S.E."/>
            <person name="Benoit I."/>
            <person name="Brakhage A.A."/>
            <person name="Braus G.H."/>
            <person name="Fischer R."/>
            <person name="Frisvad J.C."/>
            <person name="Goldman G.H."/>
            <person name="Houbraken J."/>
            <person name="Oakley B."/>
            <person name="Pocsi I."/>
            <person name="Scazzocchio C."/>
            <person name="Seiboth B."/>
            <person name="vanKuyk P.A."/>
            <person name="Wortman J."/>
            <person name="Dyer P.S."/>
            <person name="Grigoriev I.V."/>
        </authorList>
    </citation>
    <scope>NUCLEOTIDE SEQUENCE [LARGE SCALE GENOMIC DNA]</scope>
    <source>
        <strain evidence="15">DTO 134E9</strain>
    </source>
</reference>
<dbReference type="Gene3D" id="1.50.10.10">
    <property type="match status" value="1"/>
</dbReference>
<dbReference type="PRINTS" id="PR00736">
    <property type="entry name" value="GLHYDRLASE15"/>
</dbReference>
<evidence type="ECO:0000256" key="11">
    <source>
        <dbReference type="ARBA" id="ARBA00033473"/>
    </source>
</evidence>
<evidence type="ECO:0000256" key="3">
    <source>
        <dbReference type="ARBA" id="ARBA00012593"/>
    </source>
</evidence>
<dbReference type="SUPFAM" id="SSF48208">
    <property type="entry name" value="Six-hairpin glycosidases"/>
    <property type="match status" value="1"/>
</dbReference>
<evidence type="ECO:0000256" key="5">
    <source>
        <dbReference type="ARBA" id="ARBA00022801"/>
    </source>
</evidence>
<dbReference type="InterPro" id="IPR000165">
    <property type="entry name" value="Glucoamylase"/>
</dbReference>
<sequence>MLLKSLIAANAFAGAAVASPAPMLQARQDDLATYIQNEHTYALQGVLNNFGPNGNLSRGAAPGVAIAGNSETNPPYIYTWTRDTALTVQSLIHEFISGNTSLEPLIQQYVNASARMQTIPNLSGNLTDGSGLGEPKYNINITAFNEPWGRPQPDGPALRASALIAYGNHLLGQGQQAKALSHIWPIVSNDIAYVGQYWNSTGFDLWEEVNGTSFFTTAVQHKALVEGQAFATALGKPCEACTVAPEILCHLQNFWNGTAVIANTPTSYDNSRSGVDINSVLTSINTFDPAATCDDVTFQPCSARALANHKVLVDGFRSIYGVNRNRSSSSAVAVGRYTEDVFMGGNPWYLATLAAAEQLYDALYQWNRQGSLEVTQLSLPFFKSLNANVTTGIFPKSSPSYTVITNAVKTYADGFVAVVQQYTPGNGGLSEEYNRDTGVQVSSPDLTWSFASFLTATARRNGSVPPSWGSSRALAVPSQCRPATVKGTYAAATPSPW</sequence>
<dbReference type="InterPro" id="IPR012341">
    <property type="entry name" value="6hp_glycosidase-like_sf"/>
</dbReference>
<accession>A0A1L9RYM4</accession>
<dbReference type="STRING" id="1073089.A0A1L9RYM4"/>
<evidence type="ECO:0000256" key="9">
    <source>
        <dbReference type="ARBA" id="ARBA00023326"/>
    </source>
</evidence>
<keyword evidence="15" id="KW-1185">Reference proteome</keyword>
<dbReference type="AlphaFoldDB" id="A0A1L9RYM4"/>
<evidence type="ECO:0000313" key="14">
    <source>
        <dbReference type="EMBL" id="OJJ39937.1"/>
    </source>
</evidence>
<proteinExistence type="inferred from homology"/>
<comment type="similarity">
    <text evidence="2">Belongs to the glycosyl hydrolase 15 family.</text>
</comment>
<dbReference type="GO" id="GO:0000272">
    <property type="term" value="P:polysaccharide catabolic process"/>
    <property type="evidence" value="ECO:0007669"/>
    <property type="project" value="UniProtKB-KW"/>
</dbReference>
<keyword evidence="9" id="KW-0624">Polysaccharide degradation</keyword>
<dbReference type="InterPro" id="IPR011613">
    <property type="entry name" value="GH15-like"/>
</dbReference>
<dbReference type="GO" id="GO:0000324">
    <property type="term" value="C:fungal-type vacuole"/>
    <property type="evidence" value="ECO:0007669"/>
    <property type="project" value="TreeGrafter"/>
</dbReference>
<dbReference type="OrthoDB" id="6123450at2759"/>
<dbReference type="RefSeq" id="XP_040693613.1">
    <property type="nucleotide sequence ID" value="XM_040830510.1"/>
</dbReference>
<dbReference type="EMBL" id="KV878210">
    <property type="protein sequence ID" value="OJJ39937.1"/>
    <property type="molecule type" value="Genomic_DNA"/>
</dbReference>
<evidence type="ECO:0000256" key="6">
    <source>
        <dbReference type="ARBA" id="ARBA00023180"/>
    </source>
</evidence>
<evidence type="ECO:0000313" key="15">
    <source>
        <dbReference type="Proteomes" id="UP000184383"/>
    </source>
</evidence>
<feature type="chain" id="PRO_5009887500" description="glucan 1,4-alpha-glucosidase" evidence="12">
    <location>
        <begin position="19"/>
        <end position="497"/>
    </location>
</feature>
<dbReference type="PANTHER" id="PTHR31616:SF12">
    <property type="entry name" value="GLUCOAMYLASE"/>
    <property type="match status" value="1"/>
</dbReference>
<evidence type="ECO:0000256" key="7">
    <source>
        <dbReference type="ARBA" id="ARBA00023277"/>
    </source>
</evidence>